<proteinExistence type="predicted"/>
<dbReference type="InterPro" id="IPR052126">
    <property type="entry name" value="Spindle_Org/Thrombomodulin"/>
</dbReference>
<comment type="caution">
    <text evidence="3">The sequence shown here is derived from an EMBL/GenBank/DDBJ whole genome shotgun (WGS) entry which is preliminary data.</text>
</comment>
<dbReference type="AlphaFoldDB" id="A0AAN8J342"/>
<dbReference type="EMBL" id="WIXE01003938">
    <property type="protein sequence ID" value="KAK5983479.1"/>
    <property type="molecule type" value="Genomic_DNA"/>
</dbReference>
<gene>
    <name evidence="3" type="ORF">GCK32_010435</name>
</gene>
<dbReference type="PANTHER" id="PTHR24036:SF5">
    <property type="entry name" value="THROMBOMODULIN"/>
    <property type="match status" value="1"/>
</dbReference>
<dbReference type="Proteomes" id="UP001331761">
    <property type="component" value="Unassembled WGS sequence"/>
</dbReference>
<dbReference type="PROSITE" id="PS51549">
    <property type="entry name" value="DM13"/>
    <property type="match status" value="1"/>
</dbReference>
<evidence type="ECO:0000313" key="3">
    <source>
        <dbReference type="EMBL" id="KAK5983479.1"/>
    </source>
</evidence>
<evidence type="ECO:0000313" key="4">
    <source>
        <dbReference type="Proteomes" id="UP001331761"/>
    </source>
</evidence>
<accession>A0AAN8J342</accession>
<organism evidence="3 4">
    <name type="scientific">Trichostrongylus colubriformis</name>
    <name type="common">Black scour worm</name>
    <dbReference type="NCBI Taxonomy" id="6319"/>
    <lineage>
        <taxon>Eukaryota</taxon>
        <taxon>Metazoa</taxon>
        <taxon>Ecdysozoa</taxon>
        <taxon>Nematoda</taxon>
        <taxon>Chromadorea</taxon>
        <taxon>Rhabditida</taxon>
        <taxon>Rhabditina</taxon>
        <taxon>Rhabditomorpha</taxon>
        <taxon>Strongyloidea</taxon>
        <taxon>Trichostrongylidae</taxon>
        <taxon>Trichostrongylus</taxon>
    </lineage>
</organism>
<name>A0AAN8J342_TRICO</name>
<dbReference type="InterPro" id="IPR019545">
    <property type="entry name" value="DM13_domain"/>
</dbReference>
<sequence>MNLRNEEVRVTAPDEMSYVSLPFKVTEVEDSQALGLKTLQAAGCAGTESYFGVPVGTMKHTTLGIRAEVFLADDHTIVLDKFTHKPHQSGCTALMIGPSRREDLRRKIGDGILLPYTQPNFSWEDVRRFKRSTKRGTETFTPNIEVGSSEKVESVENEEQTEQPKRIVKQTLLPLLDGETHRRTTKSTTERSTASSTFPTLITEPFTTLTDRLSDDFTSPAGSTEASMIVSEASEQEWQTPNYKMGDDLGKDLIETASPTARWDPSFSLPPATDEQVAFLLTNGGRLSDYKWIGLYDHCDKKSIPLVWLSDVDPPREEEIGPMIALEHNISSGEVRILNCNTILVPSLFYEPDRGRPNTFFFVGVGNVTDNAQQTKARAIGYELDDPIEQHYGDDVMVRLPRGVRSFDVDFLTIYNEDVKKTYGYVILPSLLVPPCADDL</sequence>
<feature type="domain" description="DM13" evidence="2">
    <location>
        <begin position="321"/>
        <end position="429"/>
    </location>
</feature>
<keyword evidence="1" id="KW-0677">Repeat</keyword>
<reference evidence="3 4" key="1">
    <citation type="submission" date="2019-10" db="EMBL/GenBank/DDBJ databases">
        <title>Assembly and Annotation for the nematode Trichostrongylus colubriformis.</title>
        <authorList>
            <person name="Martin J."/>
        </authorList>
    </citation>
    <scope>NUCLEOTIDE SEQUENCE [LARGE SCALE GENOMIC DNA]</scope>
    <source>
        <strain evidence="3">G859</strain>
        <tissue evidence="3">Whole worm</tissue>
    </source>
</reference>
<protein>
    <submittedName>
        <fullName evidence="3">DM13 domain-containing protein</fullName>
    </submittedName>
</protein>
<keyword evidence="4" id="KW-1185">Reference proteome</keyword>
<evidence type="ECO:0000259" key="2">
    <source>
        <dbReference type="PROSITE" id="PS51549"/>
    </source>
</evidence>
<dbReference type="SMART" id="SM00686">
    <property type="entry name" value="DM13"/>
    <property type="match status" value="1"/>
</dbReference>
<dbReference type="Pfam" id="PF10517">
    <property type="entry name" value="DM13"/>
    <property type="match status" value="1"/>
</dbReference>
<dbReference type="PANTHER" id="PTHR24036">
    <property type="entry name" value="SKELETOR-RELATED"/>
    <property type="match status" value="1"/>
</dbReference>
<evidence type="ECO:0000256" key="1">
    <source>
        <dbReference type="ARBA" id="ARBA00022737"/>
    </source>
</evidence>